<dbReference type="STRING" id="1284197.S8AFX6"/>
<dbReference type="eggNOG" id="KOG2450">
    <property type="taxonomic scope" value="Eukaryota"/>
</dbReference>
<reference evidence="9 10" key="1">
    <citation type="journal article" date="2013" name="PLoS Genet.">
        <title>Genomic mechanisms accounting for the adaptation to parasitism in nematode-trapping fungi.</title>
        <authorList>
            <person name="Meerupati T."/>
            <person name="Andersson K.M."/>
            <person name="Friman E."/>
            <person name="Kumar D."/>
            <person name="Tunlid A."/>
            <person name="Ahren D."/>
        </authorList>
    </citation>
    <scope>NUCLEOTIDE SEQUENCE [LARGE SCALE GENOMIC DNA]</scope>
    <source>
        <strain evidence="9 10">CBS 200.50</strain>
    </source>
</reference>
<name>S8AFX6_DACHA</name>
<evidence type="ECO:0000256" key="6">
    <source>
        <dbReference type="RuleBase" id="RU003345"/>
    </source>
</evidence>
<protein>
    <recommendedName>
        <fullName evidence="3">aldehyde dehydrogenase (NAD(+))</fullName>
        <ecNumber evidence="3">1.2.1.3</ecNumber>
    </recommendedName>
</protein>
<sequence length="1519" mass="170423">MSLDWNTFTNTINGKPCATSQTRYSINPATKEPNPPVPVATKDDLDAAVAAAREAFKTWSQTPWNERKNALLRFGKAVVEQKDGFSKMLVKEQGKPMVFASSEVGSVEKQMRALCSFTLEDEVMPQEGGRTVTKRYAPLGVGAAIVPWNYPVGIMITKITHSVLAGNTIICKPSPFTPYTGLKLVELAQQFFPPGVVNCLSGDDNLGPWMTSHPGIDKISFTGSSATGKKVMESCSKTLKRVTLELGGKDPAIILPDVDIPLVASQIAMYAFLNSGQICVATKRVYVHSSIIKEFVPALVEATKNLKVGDGMSDGVFMGPVNNEMQFEKVLGFVDDVRREGGQVVLGGGDNKKYRNKGGKGEEGFFIEPMIVLSPSDQSRIMKEEPFGPILPVTTWDDDEEVIRRANDTDLGLGASVWGKDMERAEKIARRLEAGSVWINEHVLTSPIAPFGGWKGSGVGVENGREGLAGWCNVQSLDIFCAEERATGRCKLNKCLFKHRGDRSSNAPPTAIAPRISTISSVPITGTSKVKPGAVGGILSSSSQPERQSLTTSPARYRQPAKPQSISAHETRPTIIETRSTQGQLLQETENQLSSIYAPVQQRNPLSNVKYVNNDQFISKATRQDLASLSISNTSSREASVAQSGGTDNTAPLTPETAPEPRPADRTEKEFLLALKAPLLSKFELSELDRRNLLYYTLKALDYPKENMKRYTARLLTEPLPISHLDDLSKDLLKNEEVEEESDYDYYTSVVFVSRCILLARIFVHPFFQKDNATRAALRTVLDSFFSQPMHGIFFIVRSIGSFKREKEAKEGSDLHWPDIYQLLLRCFLTLAKVSKHSDVILKDTTVTYWMISFVEYVQESWYPNDPDKQRTFDLISVLLRIYKIEQYFPLSAYSPGDRSSLDNVRRAICNNYKRFGVCEGHDNATCYFSHTEIHLLEKHVLPTDERFSAMRQWMHLACGQNTLPLTNMKTFWDNAFGFFDSGKEDFVLDVLSLPEGRIHVKETMEAAATSFPTNFCAFEAFLKILADVRLQSHKYSSVNGKLAKIVGACCNLDTFFRLWTNTIQDGIPKGNIPRNSVFIAELLIGFARLVLSFNPTQRFDDKARLTMKCLCQIVGENYEEGTQPMDNGHNVAHRFGFVIRKNLLEGKVEIFDRDVPTGDISQDFEEPLIFDEIEDASSRTNMNLDMGEKAVGIQKNVANATLDISFSNLIEDALMSMDQYFELSEGDPSEAVLYLKDMRISGNISTFKTFFGRTHEFLPSSLEETPNPPLLRHFVHFLQKLGDWLENRNVVQDSQASVVVRSWLFELWGAGEFQIFLRNALHIFYLIHNSRARYEQPDIRRLYRAAARGLFHLLDAGIRYNIFLSRDHEIHTLLLRLLRIFTGPQDEDRNPVAHKKNMHLSRWYSVYDLVTKLIQTLGMESLFVLKAVPGAKKERFRSVFRLPTTFICPDRKRILCQFPQFCQFEHQTKEISSPGSLAGIESPDDMVSVSSDDNSLETETATRAVTIDSILPSSETDC</sequence>
<reference evidence="10" key="2">
    <citation type="submission" date="2013-04" db="EMBL/GenBank/DDBJ databases">
        <title>Genomic mechanisms accounting for the adaptation to parasitism in nematode-trapping fungi.</title>
        <authorList>
            <person name="Ahren D.G."/>
        </authorList>
    </citation>
    <scope>NUCLEOTIDE SEQUENCE [LARGE SCALE GENOMIC DNA]</scope>
    <source>
        <strain evidence="10">CBS 200.50</strain>
    </source>
</reference>
<feature type="domain" description="Aldehyde dehydrogenase" evidence="8">
    <location>
        <begin position="21"/>
        <end position="476"/>
    </location>
</feature>
<comment type="caution">
    <text evidence="9">The sequence shown here is derived from an EMBL/GenBank/DDBJ whole genome shotgun (WGS) entry which is preliminary data.</text>
</comment>
<evidence type="ECO:0000259" key="8">
    <source>
        <dbReference type="Pfam" id="PF00171"/>
    </source>
</evidence>
<dbReference type="InterPro" id="IPR016162">
    <property type="entry name" value="Ald_DH_N"/>
</dbReference>
<comment type="catalytic activity">
    <reaction evidence="4">
        <text>an aldehyde + NAD(+) + H2O = a carboxylate + NADH + 2 H(+)</text>
        <dbReference type="Rhea" id="RHEA:16185"/>
        <dbReference type="ChEBI" id="CHEBI:15377"/>
        <dbReference type="ChEBI" id="CHEBI:15378"/>
        <dbReference type="ChEBI" id="CHEBI:17478"/>
        <dbReference type="ChEBI" id="CHEBI:29067"/>
        <dbReference type="ChEBI" id="CHEBI:57540"/>
        <dbReference type="ChEBI" id="CHEBI:57945"/>
        <dbReference type="EC" id="1.2.1.3"/>
    </reaction>
</comment>
<proteinExistence type="inferred from homology"/>
<evidence type="ECO:0000256" key="3">
    <source>
        <dbReference type="ARBA" id="ARBA00024226"/>
    </source>
</evidence>
<dbReference type="SUPFAM" id="SSF53720">
    <property type="entry name" value="ALDH-like"/>
    <property type="match status" value="1"/>
</dbReference>
<dbReference type="EC" id="1.2.1.3" evidence="3"/>
<dbReference type="InterPro" id="IPR016160">
    <property type="entry name" value="Ald_DH_CS_CYS"/>
</dbReference>
<feature type="compositionally biased region" description="Polar residues" evidence="7">
    <location>
        <begin position="539"/>
        <end position="554"/>
    </location>
</feature>
<keyword evidence="10" id="KW-1185">Reference proteome</keyword>
<dbReference type="EMBL" id="AQGS01000153">
    <property type="protein sequence ID" value="EPS41769.1"/>
    <property type="molecule type" value="Genomic_DNA"/>
</dbReference>
<evidence type="ECO:0000256" key="4">
    <source>
        <dbReference type="ARBA" id="ARBA00049194"/>
    </source>
</evidence>
<feature type="region of interest" description="Disordered" evidence="7">
    <location>
        <begin position="1474"/>
        <end position="1499"/>
    </location>
</feature>
<feature type="compositionally biased region" description="Polar residues" evidence="7">
    <location>
        <begin position="633"/>
        <end position="649"/>
    </location>
</feature>
<dbReference type="PANTHER" id="PTHR11699">
    <property type="entry name" value="ALDEHYDE DEHYDROGENASE-RELATED"/>
    <property type="match status" value="1"/>
</dbReference>
<dbReference type="InterPro" id="IPR015590">
    <property type="entry name" value="Aldehyde_DH_dom"/>
</dbReference>
<dbReference type="InterPro" id="IPR016163">
    <property type="entry name" value="Ald_DH_C"/>
</dbReference>
<dbReference type="Pfam" id="PF00171">
    <property type="entry name" value="Aldedh"/>
    <property type="match status" value="1"/>
</dbReference>
<evidence type="ECO:0000256" key="7">
    <source>
        <dbReference type="SAM" id="MobiDB-lite"/>
    </source>
</evidence>
<evidence type="ECO:0000313" key="10">
    <source>
        <dbReference type="Proteomes" id="UP000015100"/>
    </source>
</evidence>
<organism evidence="9 10">
    <name type="scientific">Dactylellina haptotyla (strain CBS 200.50)</name>
    <name type="common">Nematode-trapping fungus</name>
    <name type="synonym">Monacrosporium haptotylum</name>
    <dbReference type="NCBI Taxonomy" id="1284197"/>
    <lineage>
        <taxon>Eukaryota</taxon>
        <taxon>Fungi</taxon>
        <taxon>Dikarya</taxon>
        <taxon>Ascomycota</taxon>
        <taxon>Pezizomycotina</taxon>
        <taxon>Orbiliomycetes</taxon>
        <taxon>Orbiliales</taxon>
        <taxon>Orbiliaceae</taxon>
        <taxon>Dactylellina</taxon>
    </lineage>
</organism>
<dbReference type="CDD" id="cd07106">
    <property type="entry name" value="ALDH_AldA-AAD23400"/>
    <property type="match status" value="1"/>
</dbReference>
<dbReference type="PROSITE" id="PS00687">
    <property type="entry name" value="ALDEHYDE_DEHYDR_GLU"/>
    <property type="match status" value="1"/>
</dbReference>
<keyword evidence="2 6" id="KW-0560">Oxidoreductase</keyword>
<dbReference type="InterPro" id="IPR029510">
    <property type="entry name" value="Ald_DH_CS_GLU"/>
</dbReference>
<feature type="region of interest" description="Disordered" evidence="7">
    <location>
        <begin position="633"/>
        <end position="665"/>
    </location>
</feature>
<dbReference type="HOGENOM" id="CLU_247823_0_0_1"/>
<dbReference type="InterPro" id="IPR016161">
    <property type="entry name" value="Ald_DH/histidinol_DH"/>
</dbReference>
<feature type="region of interest" description="Disordered" evidence="7">
    <location>
        <begin position="533"/>
        <end position="573"/>
    </location>
</feature>
<dbReference type="Proteomes" id="UP000015100">
    <property type="component" value="Unassembled WGS sequence"/>
</dbReference>
<dbReference type="InterPro" id="IPR044086">
    <property type="entry name" value="LUC3-like"/>
</dbReference>
<dbReference type="OrthoDB" id="310895at2759"/>
<evidence type="ECO:0000256" key="2">
    <source>
        <dbReference type="ARBA" id="ARBA00023002"/>
    </source>
</evidence>
<dbReference type="Gene3D" id="3.40.309.10">
    <property type="entry name" value="Aldehyde Dehydrogenase, Chain A, domain 2"/>
    <property type="match status" value="1"/>
</dbReference>
<evidence type="ECO:0000256" key="1">
    <source>
        <dbReference type="ARBA" id="ARBA00009986"/>
    </source>
</evidence>
<evidence type="ECO:0000313" key="9">
    <source>
        <dbReference type="EMBL" id="EPS41769.1"/>
    </source>
</evidence>
<accession>S8AFX6</accession>
<gene>
    <name evidence="9" type="ORF">H072_4250</name>
</gene>
<dbReference type="FunFam" id="3.40.605.10:FF:000007">
    <property type="entry name" value="NAD/NADP-dependent betaine aldehyde dehydrogenase"/>
    <property type="match status" value="1"/>
</dbReference>
<dbReference type="Gene3D" id="3.40.605.10">
    <property type="entry name" value="Aldehyde Dehydrogenase, Chain A, domain 1"/>
    <property type="match status" value="1"/>
</dbReference>
<evidence type="ECO:0000256" key="5">
    <source>
        <dbReference type="PROSITE-ProRule" id="PRU10007"/>
    </source>
</evidence>
<dbReference type="FunFam" id="3.40.309.10:FF:000009">
    <property type="entry name" value="Aldehyde dehydrogenase A"/>
    <property type="match status" value="1"/>
</dbReference>
<feature type="active site" evidence="5">
    <location>
        <position position="245"/>
    </location>
</feature>
<comment type="similarity">
    <text evidence="1 6">Belongs to the aldehyde dehydrogenase family.</text>
</comment>
<dbReference type="GO" id="GO:0004029">
    <property type="term" value="F:aldehyde dehydrogenase (NAD+) activity"/>
    <property type="evidence" value="ECO:0007669"/>
    <property type="project" value="UniProtKB-EC"/>
</dbReference>
<dbReference type="PROSITE" id="PS00070">
    <property type="entry name" value="ALDEHYDE_DEHYDR_CYS"/>
    <property type="match status" value="1"/>
</dbReference>